<evidence type="ECO:0000313" key="1">
    <source>
        <dbReference type="EMBL" id="RSM79326.1"/>
    </source>
</evidence>
<protein>
    <submittedName>
        <fullName evidence="1">Uncharacterized protein</fullName>
    </submittedName>
</protein>
<gene>
    <name evidence="1" type="ORF">DMH04_31735</name>
</gene>
<dbReference type="AlphaFoldDB" id="A0A428Z1Z6"/>
<organism evidence="1 2">
    <name type="scientific">Kibdelosporangium aridum</name>
    <dbReference type="NCBI Taxonomy" id="2030"/>
    <lineage>
        <taxon>Bacteria</taxon>
        <taxon>Bacillati</taxon>
        <taxon>Actinomycetota</taxon>
        <taxon>Actinomycetes</taxon>
        <taxon>Pseudonocardiales</taxon>
        <taxon>Pseudonocardiaceae</taxon>
        <taxon>Kibdelosporangium</taxon>
    </lineage>
</organism>
<dbReference type="EMBL" id="QHKI01000033">
    <property type="protein sequence ID" value="RSM79326.1"/>
    <property type="molecule type" value="Genomic_DNA"/>
</dbReference>
<dbReference type="OrthoDB" id="3577535at2"/>
<accession>A0A428Z1Z6</accession>
<comment type="caution">
    <text evidence="1">The sequence shown here is derived from an EMBL/GenBank/DDBJ whole genome shotgun (WGS) entry which is preliminary data.</text>
</comment>
<name>A0A428Z1Z6_KIBAR</name>
<dbReference type="RefSeq" id="WP_051792801.1">
    <property type="nucleotide sequence ID" value="NZ_QHKI01000033.1"/>
</dbReference>
<dbReference type="Proteomes" id="UP000287547">
    <property type="component" value="Unassembled WGS sequence"/>
</dbReference>
<reference evidence="1 2" key="1">
    <citation type="submission" date="2018-05" db="EMBL/GenBank/DDBJ databases">
        <title>Evolution of GPA BGCs.</title>
        <authorList>
            <person name="Waglechner N."/>
            <person name="Wright G.D."/>
        </authorList>
    </citation>
    <scope>NUCLEOTIDE SEQUENCE [LARGE SCALE GENOMIC DNA]</scope>
    <source>
        <strain evidence="1 2">A82846</strain>
    </source>
</reference>
<proteinExistence type="predicted"/>
<evidence type="ECO:0000313" key="2">
    <source>
        <dbReference type="Proteomes" id="UP000287547"/>
    </source>
</evidence>
<sequence>MTAPDGKNYSSCRDGACQVLVSVGSRIRVNTSTGPATVQISAVGTDGISITLLADSGFSGTVSSGPNQSDFMKYNEIQFTAVAVQGSSGVLRLTKT</sequence>